<proteinExistence type="predicted"/>
<keyword evidence="3" id="KW-1185">Reference proteome</keyword>
<dbReference type="Proteomes" id="UP001458880">
    <property type="component" value="Unassembled WGS sequence"/>
</dbReference>
<gene>
    <name evidence="2" type="ORF">QE152_g10971</name>
</gene>
<dbReference type="EMBL" id="JASPKY010000104">
    <property type="protein sequence ID" value="KAK9737168.1"/>
    <property type="molecule type" value="Genomic_DNA"/>
</dbReference>
<evidence type="ECO:0000313" key="2">
    <source>
        <dbReference type="EMBL" id="KAK9737168.1"/>
    </source>
</evidence>
<protein>
    <submittedName>
        <fullName evidence="2">Transposase IS4</fullName>
    </submittedName>
</protein>
<organism evidence="2 3">
    <name type="scientific">Popillia japonica</name>
    <name type="common">Japanese beetle</name>
    <dbReference type="NCBI Taxonomy" id="7064"/>
    <lineage>
        <taxon>Eukaryota</taxon>
        <taxon>Metazoa</taxon>
        <taxon>Ecdysozoa</taxon>
        <taxon>Arthropoda</taxon>
        <taxon>Hexapoda</taxon>
        <taxon>Insecta</taxon>
        <taxon>Pterygota</taxon>
        <taxon>Neoptera</taxon>
        <taxon>Endopterygota</taxon>
        <taxon>Coleoptera</taxon>
        <taxon>Polyphaga</taxon>
        <taxon>Scarabaeiformia</taxon>
        <taxon>Scarabaeidae</taxon>
        <taxon>Rutelinae</taxon>
        <taxon>Popillia</taxon>
    </lineage>
</organism>
<evidence type="ECO:0000313" key="3">
    <source>
        <dbReference type="Proteomes" id="UP001458880"/>
    </source>
</evidence>
<dbReference type="AlphaFoldDB" id="A0AAW1LTL7"/>
<name>A0AAW1LTL7_POPJA</name>
<feature type="compositionally biased region" description="Acidic residues" evidence="1">
    <location>
        <begin position="54"/>
        <end position="79"/>
    </location>
</feature>
<reference evidence="2 3" key="1">
    <citation type="journal article" date="2024" name="BMC Genomics">
        <title>De novo assembly and annotation of Popillia japonica's genome with initial clues to its potential as an invasive pest.</title>
        <authorList>
            <person name="Cucini C."/>
            <person name="Boschi S."/>
            <person name="Funari R."/>
            <person name="Cardaioli E."/>
            <person name="Iannotti N."/>
            <person name="Marturano G."/>
            <person name="Paoli F."/>
            <person name="Bruttini M."/>
            <person name="Carapelli A."/>
            <person name="Frati F."/>
            <person name="Nardi F."/>
        </authorList>
    </citation>
    <scope>NUCLEOTIDE SEQUENCE [LARGE SCALE GENOMIC DNA]</scope>
    <source>
        <strain evidence="2">DMR45628</strain>
    </source>
</reference>
<sequence>MAGQQSDYHCDSCLYSQANTVVGNGSKRPRKETVRFRDKNFEEKLMQWYVESKDEVDDDEEIDDLDRDPDYVLSDEEQTTQERNVENDNGSMSSDSEDDLLSVQTTMEV</sequence>
<comment type="caution">
    <text evidence="2">The sequence shown here is derived from an EMBL/GenBank/DDBJ whole genome shotgun (WGS) entry which is preliminary data.</text>
</comment>
<accession>A0AAW1LTL7</accession>
<evidence type="ECO:0000256" key="1">
    <source>
        <dbReference type="SAM" id="MobiDB-lite"/>
    </source>
</evidence>
<feature type="region of interest" description="Disordered" evidence="1">
    <location>
        <begin position="52"/>
        <end position="109"/>
    </location>
</feature>